<organism evidence="2 3">
    <name type="scientific">Streptomyces longispororuber</name>
    <dbReference type="NCBI Taxonomy" id="68230"/>
    <lineage>
        <taxon>Bacteria</taxon>
        <taxon>Bacillati</taxon>
        <taxon>Actinomycetota</taxon>
        <taxon>Actinomycetes</taxon>
        <taxon>Kitasatosporales</taxon>
        <taxon>Streptomycetaceae</taxon>
        <taxon>Streptomyces</taxon>
    </lineage>
</organism>
<name>A0A918ZSR6_9ACTN</name>
<evidence type="ECO:0000256" key="1">
    <source>
        <dbReference type="SAM" id="MobiDB-lite"/>
    </source>
</evidence>
<dbReference type="Gene3D" id="3.10.450.50">
    <property type="match status" value="1"/>
</dbReference>
<dbReference type="EMBL" id="BNBT01000065">
    <property type="protein sequence ID" value="GHE68943.1"/>
    <property type="molecule type" value="Genomic_DNA"/>
</dbReference>
<evidence type="ECO:0000313" key="2">
    <source>
        <dbReference type="EMBL" id="GHE68943.1"/>
    </source>
</evidence>
<reference evidence="2" key="1">
    <citation type="journal article" date="2014" name="Int. J. Syst. Evol. Microbiol.">
        <title>Complete genome sequence of Corynebacterium casei LMG S-19264T (=DSM 44701T), isolated from a smear-ripened cheese.</title>
        <authorList>
            <consortium name="US DOE Joint Genome Institute (JGI-PGF)"/>
            <person name="Walter F."/>
            <person name="Albersmeier A."/>
            <person name="Kalinowski J."/>
            <person name="Ruckert C."/>
        </authorList>
    </citation>
    <scope>NUCLEOTIDE SEQUENCE</scope>
    <source>
        <strain evidence="2">JCM 4784</strain>
    </source>
</reference>
<reference evidence="2" key="2">
    <citation type="submission" date="2020-09" db="EMBL/GenBank/DDBJ databases">
        <authorList>
            <person name="Sun Q."/>
            <person name="Ohkuma M."/>
        </authorList>
    </citation>
    <scope>NUCLEOTIDE SEQUENCE</scope>
    <source>
        <strain evidence="2">JCM 4784</strain>
    </source>
</reference>
<feature type="region of interest" description="Disordered" evidence="1">
    <location>
        <begin position="68"/>
        <end position="89"/>
    </location>
</feature>
<feature type="compositionally biased region" description="Low complexity" evidence="1">
    <location>
        <begin position="69"/>
        <end position="83"/>
    </location>
</feature>
<dbReference type="InterPro" id="IPR032710">
    <property type="entry name" value="NTF2-like_dom_sf"/>
</dbReference>
<evidence type="ECO:0000313" key="3">
    <source>
        <dbReference type="Proteomes" id="UP000608024"/>
    </source>
</evidence>
<proteinExistence type="predicted"/>
<keyword evidence="3" id="KW-1185">Reference proteome</keyword>
<accession>A0A918ZSR6</accession>
<comment type="caution">
    <text evidence="2">The sequence shown here is derived from an EMBL/GenBank/DDBJ whole genome shotgun (WGS) entry which is preliminary data.</text>
</comment>
<evidence type="ECO:0008006" key="4">
    <source>
        <dbReference type="Google" id="ProtNLM"/>
    </source>
</evidence>
<sequence>MSSLIENAFRTLAGRDADRISAVLTEDAEWLSPPGNATAQALRVTHHLVGRDTIARFFAEDLPHLFERTSASPSTGSTPTASGRPWRRP</sequence>
<dbReference type="AlphaFoldDB" id="A0A918ZSR6"/>
<gene>
    <name evidence="2" type="ORF">GCM10018785_41850</name>
</gene>
<dbReference type="SUPFAM" id="SSF54427">
    <property type="entry name" value="NTF2-like"/>
    <property type="match status" value="1"/>
</dbReference>
<dbReference type="Proteomes" id="UP000608024">
    <property type="component" value="Unassembled WGS sequence"/>
</dbReference>
<protein>
    <recommendedName>
        <fullName evidence="4">SnoaL-like domain-containing protein</fullName>
    </recommendedName>
</protein>